<dbReference type="EMBL" id="CP016757">
    <property type="protein sequence ID" value="ANZ44083.1"/>
    <property type="molecule type" value="Genomic_DNA"/>
</dbReference>
<accession>A0A1B2I2A2</accession>
<evidence type="ECO:0000313" key="1">
    <source>
        <dbReference type="EMBL" id="ANZ44083.1"/>
    </source>
</evidence>
<organism evidence="1 2">
    <name type="scientific">Cloacibacillus porcorum</name>
    <dbReference type="NCBI Taxonomy" id="1197717"/>
    <lineage>
        <taxon>Bacteria</taxon>
        <taxon>Thermotogati</taxon>
        <taxon>Synergistota</taxon>
        <taxon>Synergistia</taxon>
        <taxon>Synergistales</taxon>
        <taxon>Synergistaceae</taxon>
        <taxon>Cloacibacillus</taxon>
    </lineage>
</organism>
<protein>
    <submittedName>
        <fullName evidence="1">Uncharacterized protein</fullName>
    </submittedName>
</protein>
<dbReference type="GeneID" id="83056752"/>
<proteinExistence type="predicted"/>
<dbReference type="Proteomes" id="UP000093044">
    <property type="component" value="Chromosome"/>
</dbReference>
<dbReference type="OrthoDB" id="6158at2"/>
<dbReference type="KEGG" id="cpor:BED41_02655"/>
<dbReference type="AlphaFoldDB" id="A0A1B2I2A2"/>
<gene>
    <name evidence="1" type="ORF">BED41_02655</name>
</gene>
<keyword evidence="2" id="KW-1185">Reference proteome</keyword>
<dbReference type="STRING" id="1197717.BED41_02655"/>
<name>A0A1B2I2A2_9BACT</name>
<evidence type="ECO:0000313" key="2">
    <source>
        <dbReference type="Proteomes" id="UP000093044"/>
    </source>
</evidence>
<reference evidence="1" key="1">
    <citation type="submission" date="2016-08" db="EMBL/GenBank/DDBJ databases">
        <title>Complete genome of Cloacibacillus porcorum.</title>
        <authorList>
            <person name="Looft T."/>
            <person name="Bayles D.O."/>
            <person name="Alt D.P."/>
        </authorList>
    </citation>
    <scope>NUCLEOTIDE SEQUENCE [LARGE SCALE GENOMIC DNA]</scope>
    <source>
        <strain evidence="1">CL-84</strain>
    </source>
</reference>
<dbReference type="RefSeq" id="WP_066742778.1">
    <property type="nucleotide sequence ID" value="NZ_CALCLR010000059.1"/>
</dbReference>
<sequence length="121" mass="13348">MNIDIKNLEDQDMRQLVKSLELVSARIFDSVVRISQLAASNTPEMQQLFSQWVACLSDTIISSVEKEGALYPDELARNIGVTPATIISLALTLHREGRIKITEIKAEPASGDNTEICGCMK</sequence>